<protein>
    <submittedName>
        <fullName evidence="1">Uncharacterized protein</fullName>
    </submittedName>
</protein>
<dbReference type="HOGENOM" id="CLU_2452977_0_0_0"/>
<sequence length="89" mass="9927">MKFKRFPGLPITLEEPANEKGPWFLFVDRKDGRLPLSIEWRPDQGFGVTTPGPEDFGTGADEIYVSMREATNRAITLIESGGQEASRVT</sequence>
<evidence type="ECO:0000313" key="2">
    <source>
        <dbReference type="Proteomes" id="UP000010798"/>
    </source>
</evidence>
<dbReference type="eggNOG" id="COG1396">
    <property type="taxonomic scope" value="Bacteria"/>
</dbReference>
<dbReference type="KEGG" id="saci:Sinac_1220"/>
<proteinExistence type="predicted"/>
<dbReference type="RefSeq" id="WP_015244785.1">
    <property type="nucleotide sequence ID" value="NC_019892.1"/>
</dbReference>
<name>L0D874_SINAD</name>
<organism evidence="1 2">
    <name type="scientific">Singulisphaera acidiphila (strain ATCC BAA-1392 / DSM 18658 / VKM B-2454 / MOB10)</name>
    <dbReference type="NCBI Taxonomy" id="886293"/>
    <lineage>
        <taxon>Bacteria</taxon>
        <taxon>Pseudomonadati</taxon>
        <taxon>Planctomycetota</taxon>
        <taxon>Planctomycetia</taxon>
        <taxon>Isosphaerales</taxon>
        <taxon>Isosphaeraceae</taxon>
        <taxon>Singulisphaera</taxon>
    </lineage>
</organism>
<keyword evidence="2" id="KW-1185">Reference proteome</keyword>
<gene>
    <name evidence="1" type="ordered locus">Sinac_1220</name>
</gene>
<dbReference type="AlphaFoldDB" id="L0D874"/>
<dbReference type="EMBL" id="CP003364">
    <property type="protein sequence ID" value="AGA25609.1"/>
    <property type="molecule type" value="Genomic_DNA"/>
</dbReference>
<reference evidence="1 2" key="1">
    <citation type="submission" date="2012-02" db="EMBL/GenBank/DDBJ databases">
        <title>Complete sequence of chromosome of Singulisphaera acidiphila DSM 18658.</title>
        <authorList>
            <consortium name="US DOE Joint Genome Institute (JGI-PGF)"/>
            <person name="Lucas S."/>
            <person name="Copeland A."/>
            <person name="Lapidus A."/>
            <person name="Glavina del Rio T."/>
            <person name="Dalin E."/>
            <person name="Tice H."/>
            <person name="Bruce D."/>
            <person name="Goodwin L."/>
            <person name="Pitluck S."/>
            <person name="Peters L."/>
            <person name="Ovchinnikova G."/>
            <person name="Chertkov O."/>
            <person name="Kyrpides N."/>
            <person name="Mavromatis K."/>
            <person name="Ivanova N."/>
            <person name="Brettin T."/>
            <person name="Detter J.C."/>
            <person name="Han C."/>
            <person name="Larimer F."/>
            <person name="Land M."/>
            <person name="Hauser L."/>
            <person name="Markowitz V."/>
            <person name="Cheng J.-F."/>
            <person name="Hugenholtz P."/>
            <person name="Woyke T."/>
            <person name="Wu D."/>
            <person name="Tindall B."/>
            <person name="Pomrenke H."/>
            <person name="Brambilla E."/>
            <person name="Klenk H.-P."/>
            <person name="Eisen J.A."/>
        </authorList>
    </citation>
    <scope>NUCLEOTIDE SEQUENCE [LARGE SCALE GENOMIC DNA]</scope>
    <source>
        <strain evidence="2">ATCC BAA-1392 / DSM 18658 / VKM B-2454 / MOB10</strain>
    </source>
</reference>
<accession>L0D874</accession>
<dbReference type="Proteomes" id="UP000010798">
    <property type="component" value="Chromosome"/>
</dbReference>
<evidence type="ECO:0000313" key="1">
    <source>
        <dbReference type="EMBL" id="AGA25609.1"/>
    </source>
</evidence>